<dbReference type="PANTHER" id="PTHR33867:SF1">
    <property type="entry name" value="RIBOSOME MATURATION FACTOR RIMP"/>
    <property type="match status" value="1"/>
</dbReference>
<gene>
    <name evidence="3" type="primary">rimP</name>
    <name evidence="6" type="ORF">A6035_08755</name>
</gene>
<proteinExistence type="inferred from homology"/>
<dbReference type="InterPro" id="IPR003728">
    <property type="entry name" value="Ribosome_maturation_RimP"/>
</dbReference>
<dbReference type="InterPro" id="IPR035956">
    <property type="entry name" value="RimP_N_sf"/>
</dbReference>
<dbReference type="InterPro" id="IPR028989">
    <property type="entry name" value="RimP_N"/>
</dbReference>
<accession>A0A2S1R7I3</accession>
<dbReference type="GO" id="GO:0000028">
    <property type="term" value="P:ribosomal small subunit assembly"/>
    <property type="evidence" value="ECO:0007669"/>
    <property type="project" value="TreeGrafter"/>
</dbReference>
<dbReference type="GO" id="GO:0006412">
    <property type="term" value="P:translation"/>
    <property type="evidence" value="ECO:0007669"/>
    <property type="project" value="TreeGrafter"/>
</dbReference>
<evidence type="ECO:0000256" key="3">
    <source>
        <dbReference type="HAMAP-Rule" id="MF_01077"/>
    </source>
</evidence>
<evidence type="ECO:0000256" key="2">
    <source>
        <dbReference type="ARBA" id="ARBA00022517"/>
    </source>
</evidence>
<dbReference type="Proteomes" id="UP000244928">
    <property type="component" value="Chromosome"/>
</dbReference>
<keyword evidence="1 3" id="KW-0963">Cytoplasm</keyword>
<dbReference type="HAMAP" id="MF_01077">
    <property type="entry name" value="RimP"/>
    <property type="match status" value="1"/>
</dbReference>
<dbReference type="Gene3D" id="3.30.300.70">
    <property type="entry name" value="RimP-like superfamily, N-terminal"/>
    <property type="match status" value="1"/>
</dbReference>
<comment type="subcellular location">
    <subcellularLocation>
        <location evidence="3">Cytoplasm</location>
    </subcellularLocation>
</comment>
<comment type="function">
    <text evidence="3">Required for maturation of 30S ribosomal subunits.</text>
</comment>
<evidence type="ECO:0000256" key="4">
    <source>
        <dbReference type="SAM" id="MobiDB-lite"/>
    </source>
</evidence>
<keyword evidence="7" id="KW-1185">Reference proteome</keyword>
<organism evidence="6 7">
    <name type="scientific">Dietzia lutea</name>
    <dbReference type="NCBI Taxonomy" id="546160"/>
    <lineage>
        <taxon>Bacteria</taxon>
        <taxon>Bacillati</taxon>
        <taxon>Actinomycetota</taxon>
        <taxon>Actinomycetes</taxon>
        <taxon>Mycobacteriales</taxon>
        <taxon>Dietziaceae</taxon>
        <taxon>Dietzia</taxon>
    </lineage>
</organism>
<comment type="similarity">
    <text evidence="3">Belongs to the RimP family.</text>
</comment>
<protein>
    <recommendedName>
        <fullName evidence="3">Ribosome maturation factor RimP</fullName>
    </recommendedName>
</protein>
<dbReference type="PANTHER" id="PTHR33867">
    <property type="entry name" value="RIBOSOME MATURATION FACTOR RIMP"/>
    <property type="match status" value="1"/>
</dbReference>
<evidence type="ECO:0000259" key="5">
    <source>
        <dbReference type="Pfam" id="PF02576"/>
    </source>
</evidence>
<evidence type="ECO:0000313" key="7">
    <source>
        <dbReference type="Proteomes" id="UP000244928"/>
    </source>
</evidence>
<feature type="domain" description="Ribosome maturation factor RimP N-terminal" evidence="5">
    <location>
        <begin position="14"/>
        <end position="82"/>
    </location>
</feature>
<dbReference type="Pfam" id="PF02576">
    <property type="entry name" value="RimP_N"/>
    <property type="match status" value="1"/>
</dbReference>
<reference evidence="6 7" key="1">
    <citation type="submission" date="2016-04" db="EMBL/GenBank/DDBJ databases">
        <title>Complete genome sequence of Dietzia lutea YIM 80766T, a strain isolated from desert soil in Egypt.</title>
        <authorList>
            <person name="Zhao J."/>
            <person name="Hu B."/>
            <person name="Geng S."/>
            <person name="Nie Y."/>
            <person name="Tang Y."/>
        </authorList>
    </citation>
    <scope>NUCLEOTIDE SEQUENCE [LARGE SCALE GENOMIC DNA]</scope>
    <source>
        <strain evidence="6 7">YIM 80766</strain>
    </source>
</reference>
<keyword evidence="2 3" id="KW-0690">Ribosome biogenesis</keyword>
<dbReference type="RefSeq" id="WP_108847489.1">
    <property type="nucleotide sequence ID" value="NZ_CP015449.1"/>
</dbReference>
<feature type="region of interest" description="Disordered" evidence="4">
    <location>
        <begin position="160"/>
        <end position="181"/>
    </location>
</feature>
<sequence>MIVPEPDRAHILRAVSDRGLDLEDIREDAGSSAWRVTIVVDGDSGVSLDDLAELSTAVDPLAEGWGGPDRPVTLEVTSRGIDAPLEHPRHWRRARGRQVDLTYVQGAEGPARARVGDLDEAAGVVRLVSGAGRDKKVEPVALEQVARAVIRVEFRPVPQDELDLLSEPGATGRGAREGEDR</sequence>
<evidence type="ECO:0000313" key="6">
    <source>
        <dbReference type="EMBL" id="AWH92240.1"/>
    </source>
</evidence>
<dbReference type="GO" id="GO:0005829">
    <property type="term" value="C:cytosol"/>
    <property type="evidence" value="ECO:0007669"/>
    <property type="project" value="TreeGrafter"/>
</dbReference>
<name>A0A2S1R7I3_9ACTN</name>
<dbReference type="AlphaFoldDB" id="A0A2S1R7I3"/>
<dbReference type="EMBL" id="CP015449">
    <property type="protein sequence ID" value="AWH92240.1"/>
    <property type="molecule type" value="Genomic_DNA"/>
</dbReference>
<dbReference type="SUPFAM" id="SSF75420">
    <property type="entry name" value="YhbC-like, N-terminal domain"/>
    <property type="match status" value="1"/>
</dbReference>
<evidence type="ECO:0000256" key="1">
    <source>
        <dbReference type="ARBA" id="ARBA00022490"/>
    </source>
</evidence>
<dbReference type="KEGG" id="dlu:A6035_08755"/>